<dbReference type="AlphaFoldDB" id="A0A2P8C5S2"/>
<protein>
    <recommendedName>
        <fullName evidence="6">GLPGLI family protein</fullName>
    </recommendedName>
</protein>
<proteinExistence type="predicted"/>
<sequence length="209" mass="23933">MRNLLLLILLVATQTIHAQGLIGTPNSLIVVYNYPGNHFYMEVKGKDKRTTDQAGVYIIDNRVVQIHAVSKDKFLEDTSQVLTTKEFIEKYIKWEVDYIESSFSFNVNSHVEFLKSKKGRDIAFWTYDMPAGEPEVKTDSTVTTPTQKQLFVVTRTKDFVVGINSPLFQKDQFDNIKNYLFDNIDGLVESNKEIDLDELNKKVNNVGAQ</sequence>
<name>A0A2P8C5S2_9BACT</name>
<accession>A0A2P8C5S2</accession>
<evidence type="ECO:0000313" key="5">
    <source>
        <dbReference type="Proteomes" id="UP000396862"/>
    </source>
</evidence>
<evidence type="ECO:0000313" key="2">
    <source>
        <dbReference type="EMBL" id="GET23124.1"/>
    </source>
</evidence>
<evidence type="ECO:0008006" key="6">
    <source>
        <dbReference type="Google" id="ProtNLM"/>
    </source>
</evidence>
<keyword evidence="5" id="KW-1185">Reference proteome</keyword>
<feature type="chain" id="PRO_5015110560" description="GLPGLI family protein" evidence="1">
    <location>
        <begin position="19"/>
        <end position="209"/>
    </location>
</feature>
<evidence type="ECO:0000313" key="4">
    <source>
        <dbReference type="Proteomes" id="UP000240621"/>
    </source>
</evidence>
<reference evidence="2 5" key="2">
    <citation type="submission" date="2019-10" db="EMBL/GenBank/DDBJ databases">
        <title>Prolixibacter strains distinguished by the presence of nitrate reductase genes were adept at nitrate-dependent anaerobic corrosion of metallic iron and carbon steel.</title>
        <authorList>
            <person name="Iino T."/>
            <person name="Shono N."/>
            <person name="Ito K."/>
            <person name="Nakamura R."/>
            <person name="Sueoka K."/>
            <person name="Harayama S."/>
            <person name="Ohkuma M."/>
        </authorList>
    </citation>
    <scope>NUCLEOTIDE SEQUENCE [LARGE SCALE GENOMIC DNA]</scope>
    <source>
        <strain evidence="2 5">MIC1-1</strain>
    </source>
</reference>
<dbReference type="EMBL" id="PYGC01000018">
    <property type="protein sequence ID" value="PSK80314.1"/>
    <property type="molecule type" value="Genomic_DNA"/>
</dbReference>
<comment type="caution">
    <text evidence="3">The sequence shown here is derived from an EMBL/GenBank/DDBJ whole genome shotgun (WGS) entry which is preliminary data.</text>
</comment>
<keyword evidence="1" id="KW-0732">Signal</keyword>
<reference evidence="3 4" key="1">
    <citation type="submission" date="2018-03" db="EMBL/GenBank/DDBJ databases">
        <title>Genomic Encyclopedia of Archaeal and Bacterial Type Strains, Phase II (KMG-II): from individual species to whole genera.</title>
        <authorList>
            <person name="Goeker M."/>
        </authorList>
    </citation>
    <scope>NUCLEOTIDE SEQUENCE [LARGE SCALE GENOMIC DNA]</scope>
    <source>
        <strain evidence="3 4">DSM 27267</strain>
    </source>
</reference>
<dbReference type="EMBL" id="BLAU01000001">
    <property type="protein sequence ID" value="GET23124.1"/>
    <property type="molecule type" value="Genomic_DNA"/>
</dbReference>
<organism evidence="3 4">
    <name type="scientific">Prolixibacter denitrificans</name>
    <dbReference type="NCBI Taxonomy" id="1541063"/>
    <lineage>
        <taxon>Bacteria</taxon>
        <taxon>Pseudomonadati</taxon>
        <taxon>Bacteroidota</taxon>
        <taxon>Bacteroidia</taxon>
        <taxon>Marinilabiliales</taxon>
        <taxon>Prolixibacteraceae</taxon>
        <taxon>Prolixibacter</taxon>
    </lineage>
</organism>
<dbReference type="OrthoDB" id="1367210at2"/>
<dbReference type="Proteomes" id="UP000396862">
    <property type="component" value="Unassembled WGS sequence"/>
</dbReference>
<gene>
    <name evidence="3" type="ORF">CLV93_11817</name>
    <name evidence="2" type="ORF">JCM18694_33700</name>
</gene>
<dbReference type="Proteomes" id="UP000240621">
    <property type="component" value="Unassembled WGS sequence"/>
</dbReference>
<feature type="signal peptide" evidence="1">
    <location>
        <begin position="1"/>
        <end position="18"/>
    </location>
</feature>
<evidence type="ECO:0000256" key="1">
    <source>
        <dbReference type="SAM" id="SignalP"/>
    </source>
</evidence>
<dbReference type="RefSeq" id="WP_146142094.1">
    <property type="nucleotide sequence ID" value="NZ_BLAU01000001.1"/>
</dbReference>
<evidence type="ECO:0000313" key="3">
    <source>
        <dbReference type="EMBL" id="PSK80314.1"/>
    </source>
</evidence>